<dbReference type="Pfam" id="PF02798">
    <property type="entry name" value="GST_N"/>
    <property type="match status" value="1"/>
</dbReference>
<dbReference type="RefSeq" id="WP_100902615.1">
    <property type="nucleotide sequence ID" value="NZ_CAWNNC010000001.1"/>
</dbReference>
<dbReference type="InterPro" id="IPR004045">
    <property type="entry name" value="Glutathione_S-Trfase_N"/>
</dbReference>
<dbReference type="SFLD" id="SFLDG00358">
    <property type="entry name" value="Main_(cytGST)"/>
    <property type="match status" value="1"/>
</dbReference>
<feature type="domain" description="GST C-terminal" evidence="4">
    <location>
        <begin position="61"/>
        <end position="185"/>
    </location>
</feature>
<dbReference type="Gene3D" id="3.40.30.10">
    <property type="entry name" value="Glutaredoxin"/>
    <property type="match status" value="1"/>
</dbReference>
<dbReference type="InterPro" id="IPR040079">
    <property type="entry name" value="Glutathione_S-Trfase"/>
</dbReference>
<dbReference type="InterPro" id="IPR036249">
    <property type="entry name" value="Thioredoxin-like_sf"/>
</dbReference>
<dbReference type="Gene3D" id="1.20.1050.10">
    <property type="match status" value="1"/>
</dbReference>
<dbReference type="SFLD" id="SFLDS00019">
    <property type="entry name" value="Glutathione_Transferase_(cytos"/>
    <property type="match status" value="1"/>
</dbReference>
<proteinExistence type="inferred from homology"/>
<accession>A0A2K8T4T1</accession>
<evidence type="ECO:0000313" key="5">
    <source>
        <dbReference type="EMBL" id="AUB42671.1"/>
    </source>
</evidence>
<dbReference type="SUPFAM" id="SSF47616">
    <property type="entry name" value="GST C-terminal domain-like"/>
    <property type="match status" value="1"/>
</dbReference>
<dbReference type="EMBL" id="CP024785">
    <property type="protein sequence ID" value="AUB42671.1"/>
    <property type="molecule type" value="Genomic_DNA"/>
</dbReference>
<dbReference type="KEGG" id="nfl:COO91_08817"/>
<dbReference type="AlphaFoldDB" id="A0A2K8T4T1"/>
<dbReference type="PANTHER" id="PTHR44051:SF8">
    <property type="entry name" value="GLUTATHIONE S-TRANSFERASE GSTA"/>
    <property type="match status" value="1"/>
</dbReference>
<evidence type="ECO:0000259" key="3">
    <source>
        <dbReference type="PROSITE" id="PS50404"/>
    </source>
</evidence>
<dbReference type="InterPro" id="IPR004046">
    <property type="entry name" value="GST_C"/>
</dbReference>
<sequence>MLKLYGGARSRASIVHWYLEEIKVPYEFVKLDMQAGEHLKPEYLAINPVGKVPAIVDGDFKLWESGAILLYLADKYSKTSLSPEERAVFYQWVLFANATLGPGIFVEASREREMPRLLTPLNEIFSKQPFLLGDEFTVADVAVGSILSYIPIMLKLDLSCYPAVLNYIKQLSERPAFQKSIGKGA</sequence>
<dbReference type="PROSITE" id="PS50404">
    <property type="entry name" value="GST_NTER"/>
    <property type="match status" value="1"/>
</dbReference>
<dbReference type="GO" id="GO:0016740">
    <property type="term" value="F:transferase activity"/>
    <property type="evidence" value="ECO:0007669"/>
    <property type="project" value="UniProtKB-KW"/>
</dbReference>
<dbReference type="PROSITE" id="PS50405">
    <property type="entry name" value="GST_CTER"/>
    <property type="match status" value="1"/>
</dbReference>
<dbReference type="InterPro" id="IPR036282">
    <property type="entry name" value="Glutathione-S-Trfase_C_sf"/>
</dbReference>
<dbReference type="SUPFAM" id="SSF52833">
    <property type="entry name" value="Thioredoxin-like"/>
    <property type="match status" value="1"/>
</dbReference>
<keyword evidence="6" id="KW-1185">Reference proteome</keyword>
<dbReference type="Pfam" id="PF14497">
    <property type="entry name" value="GST_C_3"/>
    <property type="match status" value="1"/>
</dbReference>
<protein>
    <submittedName>
        <fullName evidence="5">GST, glutathione S-transferase</fullName>
    </submittedName>
</protein>
<name>A0A2K8T4T1_9NOSO</name>
<reference evidence="5 6" key="1">
    <citation type="submission" date="2017-11" db="EMBL/GenBank/DDBJ databases">
        <title>Complete genome of a free-living desiccation-tolerant cyanobacterium and its photosynthetic adaptation to extreme terrestrial habitat.</title>
        <authorList>
            <person name="Shang J."/>
        </authorList>
    </citation>
    <scope>NUCLEOTIDE SEQUENCE [LARGE SCALE GENOMIC DNA]</scope>
    <source>
        <strain evidence="5 6">CCNUN1</strain>
    </source>
</reference>
<evidence type="ECO:0000313" key="6">
    <source>
        <dbReference type="Proteomes" id="UP000232003"/>
    </source>
</evidence>
<evidence type="ECO:0000256" key="1">
    <source>
        <dbReference type="ARBA" id="ARBA00007409"/>
    </source>
</evidence>
<dbReference type="OrthoDB" id="465590at2"/>
<dbReference type="PANTHER" id="PTHR44051">
    <property type="entry name" value="GLUTATHIONE S-TRANSFERASE-RELATED"/>
    <property type="match status" value="1"/>
</dbReference>
<evidence type="ECO:0000256" key="2">
    <source>
        <dbReference type="ARBA" id="ARBA00022679"/>
    </source>
</evidence>
<keyword evidence="2 5" id="KW-0808">Transferase</keyword>
<dbReference type="SFLD" id="SFLDG01150">
    <property type="entry name" value="Main.1:_Beta-like"/>
    <property type="match status" value="1"/>
</dbReference>
<dbReference type="FunFam" id="3.40.30.10:FF:000039">
    <property type="entry name" value="Glutathione S-transferase domain"/>
    <property type="match status" value="1"/>
</dbReference>
<dbReference type="InterPro" id="IPR010987">
    <property type="entry name" value="Glutathione-S-Trfase_C-like"/>
</dbReference>
<evidence type="ECO:0000259" key="4">
    <source>
        <dbReference type="PROSITE" id="PS50405"/>
    </source>
</evidence>
<dbReference type="CDD" id="cd03046">
    <property type="entry name" value="GST_N_GTT1_like"/>
    <property type="match status" value="1"/>
</dbReference>
<organism evidence="5 6">
    <name type="scientific">Nostoc flagelliforme CCNUN1</name>
    <dbReference type="NCBI Taxonomy" id="2038116"/>
    <lineage>
        <taxon>Bacteria</taxon>
        <taxon>Bacillati</taxon>
        <taxon>Cyanobacteriota</taxon>
        <taxon>Cyanophyceae</taxon>
        <taxon>Nostocales</taxon>
        <taxon>Nostocaceae</taxon>
        <taxon>Nostoc</taxon>
    </lineage>
</organism>
<comment type="similarity">
    <text evidence="1">Belongs to the GST superfamily.</text>
</comment>
<dbReference type="Proteomes" id="UP000232003">
    <property type="component" value="Chromosome"/>
</dbReference>
<feature type="domain" description="GST N-terminal" evidence="3">
    <location>
        <begin position="1"/>
        <end position="80"/>
    </location>
</feature>
<gene>
    <name evidence="5" type="ORF">COO91_08817</name>
</gene>